<dbReference type="EMBL" id="JADIVZ010000002">
    <property type="protein sequence ID" value="MBF4161426.1"/>
    <property type="molecule type" value="Genomic_DNA"/>
</dbReference>
<dbReference type="InterPro" id="IPR006683">
    <property type="entry name" value="Thioestr_dom"/>
</dbReference>
<evidence type="ECO:0000313" key="2">
    <source>
        <dbReference type="EMBL" id="MBF4161426.1"/>
    </source>
</evidence>
<proteinExistence type="predicted"/>
<dbReference type="InterPro" id="IPR029069">
    <property type="entry name" value="HotDog_dom_sf"/>
</dbReference>
<sequence length="142" mass="15540">MSGQRCSGVHRTQMQWIDTDASGIYHNSTVIRLVEAAEAQLMTARGVRGFTPCAPRAHYEVDFETPLVFGQAVETTVWLDRVGATSMGFSFEVWGEPYDDRLRRRAAFGRYVAVHVGADADPGALSAVPWPAAWVEALTAPA</sequence>
<name>A0A930UWH0_9ACTN</name>
<keyword evidence="3" id="KW-1185">Reference proteome</keyword>
<evidence type="ECO:0000313" key="3">
    <source>
        <dbReference type="Proteomes" id="UP000656804"/>
    </source>
</evidence>
<protein>
    <submittedName>
        <fullName evidence="2">Acyl-CoA thioesterase</fullName>
    </submittedName>
</protein>
<dbReference type="AlphaFoldDB" id="A0A930UWH0"/>
<dbReference type="RefSeq" id="WP_194502639.1">
    <property type="nucleotide sequence ID" value="NZ_JADIVZ010000002.1"/>
</dbReference>
<comment type="caution">
    <text evidence="2">The sequence shown here is derived from an EMBL/GenBank/DDBJ whole genome shotgun (WGS) entry which is preliminary data.</text>
</comment>
<dbReference type="CDD" id="cd00586">
    <property type="entry name" value="4HBT"/>
    <property type="match status" value="1"/>
</dbReference>
<accession>A0A930UWH0</accession>
<dbReference type="Proteomes" id="UP000656804">
    <property type="component" value="Unassembled WGS sequence"/>
</dbReference>
<dbReference type="Gene3D" id="3.10.129.10">
    <property type="entry name" value="Hotdog Thioesterase"/>
    <property type="match status" value="1"/>
</dbReference>
<feature type="domain" description="Thioesterase" evidence="1">
    <location>
        <begin position="23"/>
        <end position="96"/>
    </location>
</feature>
<gene>
    <name evidence="2" type="ORF">ISG29_06950</name>
</gene>
<evidence type="ECO:0000259" key="1">
    <source>
        <dbReference type="Pfam" id="PF03061"/>
    </source>
</evidence>
<reference evidence="2" key="1">
    <citation type="submission" date="2020-11" db="EMBL/GenBank/DDBJ databases">
        <title>Nocardioides sp. CBS4Y-1, whole genome shotgun sequence.</title>
        <authorList>
            <person name="Tuo L."/>
        </authorList>
    </citation>
    <scope>NUCLEOTIDE SEQUENCE</scope>
    <source>
        <strain evidence="2">CBS4Y-1</strain>
    </source>
</reference>
<organism evidence="2 3">
    <name type="scientific">Nocardioides acrostichi</name>
    <dbReference type="NCBI Taxonomy" id="2784339"/>
    <lineage>
        <taxon>Bacteria</taxon>
        <taxon>Bacillati</taxon>
        <taxon>Actinomycetota</taxon>
        <taxon>Actinomycetes</taxon>
        <taxon>Propionibacteriales</taxon>
        <taxon>Nocardioidaceae</taxon>
        <taxon>Nocardioides</taxon>
    </lineage>
</organism>
<dbReference type="SUPFAM" id="SSF54637">
    <property type="entry name" value="Thioesterase/thiol ester dehydrase-isomerase"/>
    <property type="match status" value="1"/>
</dbReference>
<dbReference type="Pfam" id="PF03061">
    <property type="entry name" value="4HBT"/>
    <property type="match status" value="1"/>
</dbReference>